<keyword evidence="4 14" id="KW-0997">Cell inner membrane</keyword>
<dbReference type="GO" id="GO:0000155">
    <property type="term" value="F:phosphorelay sensor kinase activity"/>
    <property type="evidence" value="ECO:0007669"/>
    <property type="project" value="InterPro"/>
</dbReference>
<protein>
    <recommendedName>
        <fullName evidence="14">Sensor protein</fullName>
        <ecNumber evidence="14">2.7.13.3</ecNumber>
    </recommendedName>
</protein>
<keyword evidence="12 14" id="KW-0902">Two-component regulatory system</keyword>
<feature type="transmembrane region" description="Helical" evidence="14">
    <location>
        <begin position="167"/>
        <end position="186"/>
    </location>
</feature>
<dbReference type="EC" id="2.7.13.3" evidence="14"/>
<feature type="domain" description="HAMP" evidence="16">
    <location>
        <begin position="187"/>
        <end position="240"/>
    </location>
</feature>
<dbReference type="Pfam" id="PF02518">
    <property type="entry name" value="HATPase_c"/>
    <property type="match status" value="1"/>
</dbReference>
<evidence type="ECO:0000256" key="3">
    <source>
        <dbReference type="ARBA" id="ARBA00022475"/>
    </source>
</evidence>
<dbReference type="GO" id="GO:0005524">
    <property type="term" value="F:ATP binding"/>
    <property type="evidence" value="ECO:0007669"/>
    <property type="project" value="UniProtKB-KW"/>
</dbReference>
<dbReference type="AlphaFoldDB" id="A0A549T281"/>
<dbReference type="Gene3D" id="1.10.287.130">
    <property type="match status" value="1"/>
</dbReference>
<dbReference type="NCBIfam" id="TIGR01386">
    <property type="entry name" value="cztS_silS_copS"/>
    <property type="match status" value="1"/>
</dbReference>
<evidence type="ECO:0000256" key="12">
    <source>
        <dbReference type="ARBA" id="ARBA00023012"/>
    </source>
</evidence>
<dbReference type="CDD" id="cd00082">
    <property type="entry name" value="HisKA"/>
    <property type="match status" value="1"/>
</dbReference>
<dbReference type="InterPro" id="IPR005467">
    <property type="entry name" value="His_kinase_dom"/>
</dbReference>
<reference evidence="17 18" key="1">
    <citation type="submission" date="2019-07" db="EMBL/GenBank/DDBJ databases">
        <title>Ln-dependent methylotrophs.</title>
        <authorList>
            <person name="Tani A."/>
        </authorList>
    </citation>
    <scope>NUCLEOTIDE SEQUENCE [LARGE SCALE GENOMIC DNA]</scope>
    <source>
        <strain evidence="17 18">SM12</strain>
    </source>
</reference>
<dbReference type="InterPro" id="IPR006290">
    <property type="entry name" value="CztS_silS_copS"/>
</dbReference>
<dbReference type="GO" id="GO:0005886">
    <property type="term" value="C:plasma membrane"/>
    <property type="evidence" value="ECO:0007669"/>
    <property type="project" value="UniProtKB-SubCell"/>
</dbReference>
<feature type="domain" description="Histidine kinase" evidence="15">
    <location>
        <begin position="248"/>
        <end position="460"/>
    </location>
</feature>
<evidence type="ECO:0000256" key="9">
    <source>
        <dbReference type="ARBA" id="ARBA00022777"/>
    </source>
</evidence>
<evidence type="ECO:0000256" key="6">
    <source>
        <dbReference type="ARBA" id="ARBA00022679"/>
    </source>
</evidence>
<evidence type="ECO:0000256" key="2">
    <source>
        <dbReference type="ARBA" id="ARBA00004533"/>
    </source>
</evidence>
<dbReference type="PANTHER" id="PTHR45436">
    <property type="entry name" value="SENSOR HISTIDINE KINASE YKOH"/>
    <property type="match status" value="1"/>
</dbReference>
<dbReference type="EMBL" id="VJMG01000059">
    <property type="protein sequence ID" value="TRL35983.1"/>
    <property type="molecule type" value="Genomic_DNA"/>
</dbReference>
<dbReference type="Proteomes" id="UP000316801">
    <property type="component" value="Unassembled WGS sequence"/>
</dbReference>
<keyword evidence="3 14" id="KW-1003">Cell membrane</keyword>
<dbReference type="PROSITE" id="PS50109">
    <property type="entry name" value="HIS_KIN"/>
    <property type="match status" value="1"/>
</dbReference>
<dbReference type="Gene3D" id="6.10.340.10">
    <property type="match status" value="1"/>
</dbReference>
<accession>A0A549T281</accession>
<evidence type="ECO:0000256" key="11">
    <source>
        <dbReference type="ARBA" id="ARBA00022989"/>
    </source>
</evidence>
<dbReference type="Pfam" id="PF00672">
    <property type="entry name" value="HAMP"/>
    <property type="match status" value="1"/>
</dbReference>
<dbReference type="InterPro" id="IPR003594">
    <property type="entry name" value="HATPase_dom"/>
</dbReference>
<evidence type="ECO:0000256" key="1">
    <source>
        <dbReference type="ARBA" id="ARBA00000085"/>
    </source>
</evidence>
<evidence type="ECO:0000256" key="10">
    <source>
        <dbReference type="ARBA" id="ARBA00022840"/>
    </source>
</evidence>
<dbReference type="SUPFAM" id="SSF158472">
    <property type="entry name" value="HAMP domain-like"/>
    <property type="match status" value="1"/>
</dbReference>
<keyword evidence="8 14" id="KW-0547">Nucleotide-binding</keyword>
<dbReference type="InterPro" id="IPR036890">
    <property type="entry name" value="HATPase_C_sf"/>
</dbReference>
<dbReference type="Pfam" id="PF00512">
    <property type="entry name" value="HisKA"/>
    <property type="match status" value="1"/>
</dbReference>
<evidence type="ECO:0000313" key="18">
    <source>
        <dbReference type="Proteomes" id="UP000316801"/>
    </source>
</evidence>
<evidence type="ECO:0000256" key="4">
    <source>
        <dbReference type="ARBA" id="ARBA00022519"/>
    </source>
</evidence>
<dbReference type="SMART" id="SM00387">
    <property type="entry name" value="HATPase_c"/>
    <property type="match status" value="1"/>
</dbReference>
<dbReference type="SUPFAM" id="SSF55874">
    <property type="entry name" value="ATPase domain of HSP90 chaperone/DNA topoisomerase II/histidine kinase"/>
    <property type="match status" value="1"/>
</dbReference>
<evidence type="ECO:0000256" key="13">
    <source>
        <dbReference type="ARBA" id="ARBA00023136"/>
    </source>
</evidence>
<evidence type="ECO:0000259" key="16">
    <source>
        <dbReference type="PROSITE" id="PS50885"/>
    </source>
</evidence>
<evidence type="ECO:0000256" key="8">
    <source>
        <dbReference type="ARBA" id="ARBA00022741"/>
    </source>
</evidence>
<comment type="catalytic activity">
    <reaction evidence="1 14">
        <text>ATP + protein L-histidine = ADP + protein N-phospho-L-histidine.</text>
        <dbReference type="EC" id="2.7.13.3"/>
    </reaction>
</comment>
<dbReference type="Gene3D" id="3.30.565.10">
    <property type="entry name" value="Histidine kinase-like ATPase, C-terminal domain"/>
    <property type="match status" value="1"/>
</dbReference>
<comment type="caution">
    <text evidence="17">The sequence shown here is derived from an EMBL/GenBank/DDBJ whole genome shotgun (WGS) entry which is preliminary data.</text>
</comment>
<keyword evidence="10 14" id="KW-0067">ATP-binding</keyword>
<keyword evidence="11 14" id="KW-1133">Transmembrane helix</keyword>
<evidence type="ECO:0000256" key="7">
    <source>
        <dbReference type="ARBA" id="ARBA00022692"/>
    </source>
</evidence>
<dbReference type="SMART" id="SM00388">
    <property type="entry name" value="HisKA"/>
    <property type="match status" value="1"/>
</dbReference>
<comment type="subcellular location">
    <subcellularLocation>
        <location evidence="2 14">Cell inner membrane</location>
    </subcellularLocation>
</comment>
<dbReference type="SMART" id="SM00304">
    <property type="entry name" value="HAMP"/>
    <property type="match status" value="1"/>
</dbReference>
<evidence type="ECO:0000259" key="15">
    <source>
        <dbReference type="PROSITE" id="PS50109"/>
    </source>
</evidence>
<gene>
    <name evidence="17" type="ORF">FNA46_19140</name>
</gene>
<sequence length="460" mass="50921">MRLRLHLNSLIVRLLLACIGVLCLLTGALGTYFYHSVRLAQEHRIETVLSGRAAYFARLVSEMYPLEELKERPLLVARMLGAERDVLAFRHSSGDPVIEVNPDRLPLPPVLDAERPLIRQTVTTDGVEVYWASVRTRALTTNDTIDVLVGHPMSEERAMLATFRDRFFMATLAGVAMAAAIAFCLLKRGLQPVHQMATRAAEVHPGQLHVRLDVKTAPSELRALAAAFNAMLDRLADGYQRLSQFSADLAHEIRTPLGILIGQTQVTLVQPRSPEEYRAILESNLEEFESLNRLSENMLFLARADEGRQQVERSTIDLDRELGKILDYFEGLALERDMAFSLEASGTASASADLFRRAIGNLIVNAIRHGREGTTIRIRADASEGQATVHVINAVDDLSSVQLHRLFDRFYQADQARSGNSASHGLGLAIVDAIMRLHGGSAEVSCPQAGEIRFRLVFPG</sequence>
<dbReference type="InterPro" id="IPR003661">
    <property type="entry name" value="HisK_dim/P_dom"/>
</dbReference>
<dbReference type="InterPro" id="IPR003660">
    <property type="entry name" value="HAMP_dom"/>
</dbReference>
<dbReference type="InterPro" id="IPR050428">
    <property type="entry name" value="TCS_sensor_his_kinase"/>
</dbReference>
<keyword evidence="9 14" id="KW-0418">Kinase</keyword>
<dbReference type="CDD" id="cd00075">
    <property type="entry name" value="HATPase"/>
    <property type="match status" value="1"/>
</dbReference>
<name>A0A549T281_9HYPH</name>
<dbReference type="CDD" id="cd06225">
    <property type="entry name" value="HAMP"/>
    <property type="match status" value="1"/>
</dbReference>
<organism evidence="17 18">
    <name type="scientific">Rhizobium straminoryzae</name>
    <dbReference type="NCBI Taxonomy" id="1387186"/>
    <lineage>
        <taxon>Bacteria</taxon>
        <taxon>Pseudomonadati</taxon>
        <taxon>Pseudomonadota</taxon>
        <taxon>Alphaproteobacteria</taxon>
        <taxon>Hyphomicrobiales</taxon>
        <taxon>Rhizobiaceae</taxon>
        <taxon>Rhizobium/Agrobacterium group</taxon>
        <taxon>Rhizobium</taxon>
    </lineage>
</organism>
<keyword evidence="7 14" id="KW-0812">Transmembrane</keyword>
<evidence type="ECO:0000313" key="17">
    <source>
        <dbReference type="EMBL" id="TRL35983.1"/>
    </source>
</evidence>
<evidence type="ECO:0000256" key="14">
    <source>
        <dbReference type="RuleBase" id="RU364088"/>
    </source>
</evidence>
<comment type="function">
    <text evidence="14">Member of a two-component regulatory system.</text>
</comment>
<keyword evidence="18" id="KW-1185">Reference proteome</keyword>
<evidence type="ECO:0000256" key="5">
    <source>
        <dbReference type="ARBA" id="ARBA00022553"/>
    </source>
</evidence>
<keyword evidence="6 14" id="KW-0808">Transferase</keyword>
<keyword evidence="5" id="KW-0597">Phosphoprotein</keyword>
<proteinExistence type="predicted"/>
<dbReference type="SUPFAM" id="SSF47384">
    <property type="entry name" value="Homodimeric domain of signal transducing histidine kinase"/>
    <property type="match status" value="1"/>
</dbReference>
<dbReference type="InterPro" id="IPR036097">
    <property type="entry name" value="HisK_dim/P_sf"/>
</dbReference>
<keyword evidence="13 14" id="KW-0472">Membrane</keyword>
<dbReference type="PANTHER" id="PTHR45436:SF3">
    <property type="entry name" value="SENSOR HISTIDINE KINASE HPRS"/>
    <property type="match status" value="1"/>
</dbReference>
<dbReference type="PROSITE" id="PS50885">
    <property type="entry name" value="HAMP"/>
    <property type="match status" value="1"/>
</dbReference>